<protein>
    <submittedName>
        <fullName evidence="1">Uncharacterized protein</fullName>
    </submittedName>
</protein>
<dbReference type="EMBL" id="HACA01013900">
    <property type="protein sequence ID" value="CDW31261.1"/>
    <property type="molecule type" value="Transcribed_RNA"/>
</dbReference>
<feature type="non-terminal residue" evidence="1">
    <location>
        <position position="1"/>
    </location>
</feature>
<name>A0A0K2U0S9_LEPSM</name>
<sequence>WRGNNGFAWIHSRAHSLNTRRKRRSGGFNSCTSCILYAFNLSSKCTRLLHTTSQVVESGGESILHDLWLHPQYFLRCELYVASQTIGHPGKLLPLQIFRFSANCGF</sequence>
<organism evidence="1">
    <name type="scientific">Lepeophtheirus salmonis</name>
    <name type="common">Salmon louse</name>
    <name type="synonym">Caligus salmonis</name>
    <dbReference type="NCBI Taxonomy" id="72036"/>
    <lineage>
        <taxon>Eukaryota</taxon>
        <taxon>Metazoa</taxon>
        <taxon>Ecdysozoa</taxon>
        <taxon>Arthropoda</taxon>
        <taxon>Crustacea</taxon>
        <taxon>Multicrustacea</taxon>
        <taxon>Hexanauplia</taxon>
        <taxon>Copepoda</taxon>
        <taxon>Siphonostomatoida</taxon>
        <taxon>Caligidae</taxon>
        <taxon>Lepeophtheirus</taxon>
    </lineage>
</organism>
<dbReference type="AlphaFoldDB" id="A0A0K2U0S9"/>
<evidence type="ECO:0000313" key="1">
    <source>
        <dbReference type="EMBL" id="CDW31261.1"/>
    </source>
</evidence>
<proteinExistence type="predicted"/>
<reference evidence="1" key="1">
    <citation type="submission" date="2014-05" db="EMBL/GenBank/DDBJ databases">
        <authorList>
            <person name="Chronopoulou M."/>
        </authorList>
    </citation>
    <scope>NUCLEOTIDE SEQUENCE</scope>
    <source>
        <tissue evidence="1">Whole organism</tissue>
    </source>
</reference>
<accession>A0A0K2U0S9</accession>